<dbReference type="InterPro" id="IPR037523">
    <property type="entry name" value="VOC_core"/>
</dbReference>
<dbReference type="PANTHER" id="PTHR36503:SF1">
    <property type="entry name" value="BLR2520 PROTEIN"/>
    <property type="match status" value="1"/>
</dbReference>
<dbReference type="PANTHER" id="PTHR36503">
    <property type="entry name" value="BLR2520 PROTEIN"/>
    <property type="match status" value="1"/>
</dbReference>
<organism evidence="2 3">
    <name type="scientific">Amycolatopsis albispora</name>
    <dbReference type="NCBI Taxonomy" id="1804986"/>
    <lineage>
        <taxon>Bacteria</taxon>
        <taxon>Bacillati</taxon>
        <taxon>Actinomycetota</taxon>
        <taxon>Actinomycetes</taxon>
        <taxon>Pseudonocardiales</taxon>
        <taxon>Pseudonocardiaceae</taxon>
        <taxon>Amycolatopsis</taxon>
    </lineage>
</organism>
<evidence type="ECO:0000259" key="1">
    <source>
        <dbReference type="PROSITE" id="PS51819"/>
    </source>
</evidence>
<dbReference type="Pfam" id="PF00903">
    <property type="entry name" value="Glyoxalase"/>
    <property type="match status" value="1"/>
</dbReference>
<keyword evidence="3" id="KW-1185">Reference proteome</keyword>
<dbReference type="InterPro" id="IPR029068">
    <property type="entry name" value="Glyas_Bleomycin-R_OHBP_Dase"/>
</dbReference>
<accession>A0A344LB01</accession>
<reference evidence="2 3" key="1">
    <citation type="submission" date="2016-04" db="EMBL/GenBank/DDBJ databases">
        <title>Complete genome sequence and analysis of deep-sea sediment isolate, Amycolatopsis sp. WP1.</title>
        <authorList>
            <person name="Wang H."/>
            <person name="Chen S."/>
            <person name="Wu Q."/>
        </authorList>
    </citation>
    <scope>NUCLEOTIDE SEQUENCE [LARGE SCALE GENOMIC DNA]</scope>
    <source>
        <strain evidence="2 3">WP1</strain>
    </source>
</reference>
<dbReference type="SUPFAM" id="SSF54593">
    <property type="entry name" value="Glyoxalase/Bleomycin resistance protein/Dihydroxybiphenyl dioxygenase"/>
    <property type="match status" value="2"/>
</dbReference>
<dbReference type="RefSeq" id="WP_113694481.1">
    <property type="nucleotide sequence ID" value="NZ_CP015163.1"/>
</dbReference>
<evidence type="ECO:0000313" key="2">
    <source>
        <dbReference type="EMBL" id="AXB45225.1"/>
    </source>
</evidence>
<name>A0A344LB01_9PSEU</name>
<feature type="domain" description="VOC" evidence="1">
    <location>
        <begin position="108"/>
        <end position="225"/>
    </location>
</feature>
<dbReference type="PROSITE" id="PS51819">
    <property type="entry name" value="VOC"/>
    <property type="match status" value="1"/>
</dbReference>
<proteinExistence type="predicted"/>
<dbReference type="KEGG" id="aab:A4R43_24240"/>
<sequence length="226" mass="23455">MLSLNAVGVPEGGRALYDDLHVGGQVELTGAGAPPDAGCVLTYIVDQPSEVETVLATAVRHGAEVLKPAKKSLFAGFAATCRAPDGTVWKLTAPTRKDTGPAADQPAPTELVAILAVADPKAAKAFYESLGMAVDRDYGAKFIDFQLTPGRPRLGLMTREALTKDAGGLGTAVLTCTADSREEVDRVLAAAVAAGGRITAPAQENGGYAGEFAAPDGHRWKVRFTH</sequence>
<gene>
    <name evidence="2" type="ORF">A4R43_24240</name>
</gene>
<protein>
    <recommendedName>
        <fullName evidence="1">VOC domain-containing protein</fullName>
    </recommendedName>
</protein>
<dbReference type="Gene3D" id="3.10.180.10">
    <property type="entry name" value="2,3-Dihydroxybiphenyl 1,2-Dioxygenase, domain 1"/>
    <property type="match status" value="2"/>
</dbReference>
<dbReference type="EMBL" id="CP015163">
    <property type="protein sequence ID" value="AXB45225.1"/>
    <property type="molecule type" value="Genomic_DNA"/>
</dbReference>
<dbReference type="InterPro" id="IPR004360">
    <property type="entry name" value="Glyas_Fos-R_dOase_dom"/>
</dbReference>
<dbReference type="OrthoDB" id="9798430at2"/>
<dbReference type="AlphaFoldDB" id="A0A344LB01"/>
<dbReference type="Proteomes" id="UP000250434">
    <property type="component" value="Chromosome"/>
</dbReference>
<evidence type="ECO:0000313" key="3">
    <source>
        <dbReference type="Proteomes" id="UP000250434"/>
    </source>
</evidence>